<keyword evidence="1" id="KW-0812">Transmembrane</keyword>
<reference evidence="2 3" key="1">
    <citation type="submission" date="2019-11" db="EMBL/GenBank/DDBJ databases">
        <title>Pedobacter sp. HMF7647 Genome sequencing and assembly.</title>
        <authorList>
            <person name="Kang H."/>
            <person name="Kim H."/>
            <person name="Joh K."/>
        </authorList>
    </citation>
    <scope>NUCLEOTIDE SEQUENCE [LARGE SCALE GENOMIC DNA]</scope>
    <source>
        <strain evidence="2 3">HMF7647</strain>
    </source>
</reference>
<dbReference type="EMBL" id="WVHT01000002">
    <property type="protein sequence ID" value="MXV50422.1"/>
    <property type="molecule type" value="Genomic_DNA"/>
</dbReference>
<sequence>MLREFSWQQFLVSAVVLSLLWYGGLIALYYRRELAGLLRSGRFLPDRPPLRLPERERSVALKKEGSAGTAAVPEVMGKPKLPDGVSRVSASDLCFVSEEERRVDQLGLVADVLEELKTIFRTISDRDGTKRDFIKSAGELSERYPGLASHPAIAHINGYVAAHAPFQLNAEELENLWN</sequence>
<dbReference type="Proteomes" id="UP000466586">
    <property type="component" value="Unassembled WGS sequence"/>
</dbReference>
<evidence type="ECO:0000313" key="2">
    <source>
        <dbReference type="EMBL" id="MXV50422.1"/>
    </source>
</evidence>
<keyword evidence="1" id="KW-0472">Membrane</keyword>
<proteinExistence type="predicted"/>
<evidence type="ECO:0000256" key="1">
    <source>
        <dbReference type="SAM" id="Phobius"/>
    </source>
</evidence>
<dbReference type="RefSeq" id="WP_160843597.1">
    <property type="nucleotide sequence ID" value="NZ_WVHT01000002.1"/>
</dbReference>
<protein>
    <submittedName>
        <fullName evidence="2">Uncharacterized protein</fullName>
    </submittedName>
</protein>
<comment type="caution">
    <text evidence="2">The sequence shown here is derived from an EMBL/GenBank/DDBJ whole genome shotgun (WGS) entry which is preliminary data.</text>
</comment>
<keyword evidence="3" id="KW-1185">Reference proteome</keyword>
<organism evidence="2 3">
    <name type="scientific">Hufsiella arboris</name>
    <dbReference type="NCBI Taxonomy" id="2695275"/>
    <lineage>
        <taxon>Bacteria</taxon>
        <taxon>Pseudomonadati</taxon>
        <taxon>Bacteroidota</taxon>
        <taxon>Sphingobacteriia</taxon>
        <taxon>Sphingobacteriales</taxon>
        <taxon>Sphingobacteriaceae</taxon>
        <taxon>Hufsiella</taxon>
    </lineage>
</organism>
<accession>A0A7K1Y770</accession>
<feature type="transmembrane region" description="Helical" evidence="1">
    <location>
        <begin position="6"/>
        <end position="30"/>
    </location>
</feature>
<dbReference type="AlphaFoldDB" id="A0A7K1Y770"/>
<gene>
    <name evidence="2" type="ORF">GS399_05505</name>
</gene>
<name>A0A7K1Y770_9SPHI</name>
<evidence type="ECO:0000313" key="3">
    <source>
        <dbReference type="Proteomes" id="UP000466586"/>
    </source>
</evidence>
<keyword evidence="1" id="KW-1133">Transmembrane helix</keyword>